<evidence type="ECO:0000256" key="1">
    <source>
        <dbReference type="ARBA" id="ARBA00009013"/>
    </source>
</evidence>
<dbReference type="EMBL" id="FWWY01000001">
    <property type="protein sequence ID" value="SMC06415.1"/>
    <property type="molecule type" value="Genomic_DNA"/>
</dbReference>
<dbReference type="STRING" id="28034.BFX07_11160"/>
<dbReference type="GO" id="GO:0043856">
    <property type="term" value="F:anti-sigma factor antagonist activity"/>
    <property type="evidence" value="ECO:0007669"/>
    <property type="project" value="InterPro"/>
</dbReference>
<evidence type="ECO:0000256" key="2">
    <source>
        <dbReference type="RuleBase" id="RU003749"/>
    </source>
</evidence>
<dbReference type="RefSeq" id="WP_026040466.1">
    <property type="nucleotide sequence ID" value="NZ_FWWY01000001.1"/>
</dbReference>
<dbReference type="InterPro" id="IPR002645">
    <property type="entry name" value="STAS_dom"/>
</dbReference>
<dbReference type="InterPro" id="IPR036513">
    <property type="entry name" value="STAS_dom_sf"/>
</dbReference>
<reference evidence="5" key="1">
    <citation type="submission" date="2017-04" db="EMBL/GenBank/DDBJ databases">
        <authorList>
            <person name="Varghese N."/>
            <person name="Submissions S."/>
        </authorList>
    </citation>
    <scope>NUCLEOTIDE SEQUENCE [LARGE SCALE GENOMIC DNA]</scope>
    <source>
        <strain evidence="5">DSM 9293</strain>
    </source>
</reference>
<dbReference type="AlphaFoldDB" id="A0A1W1WJK7"/>
<accession>A0A1W1WJK7</accession>
<evidence type="ECO:0000313" key="5">
    <source>
        <dbReference type="Proteomes" id="UP000192660"/>
    </source>
</evidence>
<dbReference type="Proteomes" id="UP000192660">
    <property type="component" value="Unassembled WGS sequence"/>
</dbReference>
<feature type="domain" description="STAS" evidence="3">
    <location>
        <begin position="1"/>
        <end position="109"/>
    </location>
</feature>
<dbReference type="NCBIfam" id="TIGR00377">
    <property type="entry name" value="ant_ant_sig"/>
    <property type="match status" value="1"/>
</dbReference>
<dbReference type="CDD" id="cd07043">
    <property type="entry name" value="STAS_anti-anti-sigma_factors"/>
    <property type="match status" value="1"/>
</dbReference>
<sequence length="111" mass="12076">MTIVHTIQGNRILVAIHGDLDLTTAAPLREALDELLDRYREKALVLDLSEVEFIDSSGLGVILGRYRRMGNRSLSLVGVKPSVKAVLELAGITAIISVTDAFKPAVKDQHV</sequence>
<gene>
    <name evidence="4" type="ORF">SAMN00768000_2811</name>
</gene>
<dbReference type="PANTHER" id="PTHR33495">
    <property type="entry name" value="ANTI-SIGMA FACTOR ANTAGONIST TM_1081-RELATED-RELATED"/>
    <property type="match status" value="1"/>
</dbReference>
<dbReference type="Pfam" id="PF01740">
    <property type="entry name" value="STAS"/>
    <property type="match status" value="1"/>
</dbReference>
<comment type="similarity">
    <text evidence="1 2">Belongs to the anti-sigma-factor antagonist family.</text>
</comment>
<dbReference type="PROSITE" id="PS50801">
    <property type="entry name" value="STAS"/>
    <property type="match status" value="1"/>
</dbReference>
<protein>
    <recommendedName>
        <fullName evidence="2">Anti-sigma factor antagonist</fullName>
    </recommendedName>
</protein>
<organism evidence="4 5">
    <name type="scientific">Sulfobacillus thermosulfidooxidans (strain DSM 9293 / VKM B-1269 / AT-1)</name>
    <dbReference type="NCBI Taxonomy" id="929705"/>
    <lineage>
        <taxon>Bacteria</taxon>
        <taxon>Bacillati</taxon>
        <taxon>Bacillota</taxon>
        <taxon>Clostridia</taxon>
        <taxon>Eubacteriales</taxon>
        <taxon>Clostridiales Family XVII. Incertae Sedis</taxon>
        <taxon>Sulfobacillus</taxon>
    </lineage>
</organism>
<evidence type="ECO:0000313" key="4">
    <source>
        <dbReference type="EMBL" id="SMC06415.1"/>
    </source>
</evidence>
<proteinExistence type="inferred from homology"/>
<dbReference type="OrthoDB" id="9796601at2"/>
<evidence type="ECO:0000259" key="3">
    <source>
        <dbReference type="PROSITE" id="PS50801"/>
    </source>
</evidence>
<dbReference type="Gene3D" id="3.30.750.24">
    <property type="entry name" value="STAS domain"/>
    <property type="match status" value="1"/>
</dbReference>
<dbReference type="PANTHER" id="PTHR33495:SF2">
    <property type="entry name" value="ANTI-SIGMA FACTOR ANTAGONIST TM_1081-RELATED"/>
    <property type="match status" value="1"/>
</dbReference>
<dbReference type="InterPro" id="IPR003658">
    <property type="entry name" value="Anti-sigma_ant"/>
</dbReference>
<keyword evidence="5" id="KW-1185">Reference proteome</keyword>
<name>A0A1W1WJK7_SULTA</name>
<dbReference type="SUPFAM" id="SSF52091">
    <property type="entry name" value="SpoIIaa-like"/>
    <property type="match status" value="1"/>
</dbReference>